<dbReference type="Pfam" id="PF04307">
    <property type="entry name" value="YdjM"/>
    <property type="match status" value="1"/>
</dbReference>
<dbReference type="EMBL" id="QDKK01000047">
    <property type="protein sequence ID" value="PWC20382.1"/>
    <property type="molecule type" value="Genomic_DNA"/>
</dbReference>
<dbReference type="InterPro" id="IPR007404">
    <property type="entry name" value="YdjM-like"/>
</dbReference>
<keyword evidence="1" id="KW-1133">Transmembrane helix</keyword>
<proteinExistence type="predicted"/>
<evidence type="ECO:0000313" key="3">
    <source>
        <dbReference type="EMBL" id="QCR03228.1"/>
    </source>
</evidence>
<reference evidence="3 5" key="2">
    <citation type="submission" date="2018-11" db="EMBL/GenBank/DDBJ databases">
        <title>Genome sequences of Brenneria nigrifluens and Brenneria rubrifaciens.</title>
        <authorList>
            <person name="Poret-Peterson A.T."/>
            <person name="McClean A.E."/>
            <person name="Kluepfel D.A."/>
        </authorList>
    </citation>
    <scope>NUCLEOTIDE SEQUENCE [LARGE SCALE GENOMIC DNA]</scope>
    <source>
        <strain evidence="3 5">ATCC 13028</strain>
    </source>
</reference>
<gene>
    <name evidence="2" type="ORF">DDT54_20875</name>
    <name evidence="3" type="ORF">EH206_02795</name>
</gene>
<feature type="transmembrane region" description="Helical" evidence="1">
    <location>
        <begin position="58"/>
        <end position="76"/>
    </location>
</feature>
<keyword evidence="1" id="KW-0812">Transmembrane</keyword>
<keyword evidence="5" id="KW-1185">Reference proteome</keyword>
<dbReference type="PANTHER" id="PTHR40031:SF1">
    <property type="entry name" value="MEMBRANE-BOUND METAL-DEPENDENT HYDROLASE"/>
    <property type="match status" value="1"/>
</dbReference>
<keyword evidence="2" id="KW-0378">Hydrolase</keyword>
<evidence type="ECO:0000313" key="2">
    <source>
        <dbReference type="EMBL" id="PWC20382.1"/>
    </source>
</evidence>
<dbReference type="InterPro" id="IPR053170">
    <property type="entry name" value="Transcription_regulator"/>
</dbReference>
<dbReference type="Proteomes" id="UP000303847">
    <property type="component" value="Chromosome"/>
</dbReference>
<feature type="transmembrane region" description="Helical" evidence="1">
    <location>
        <begin position="88"/>
        <end position="104"/>
    </location>
</feature>
<accession>A0A2U1UFJ2</accession>
<evidence type="ECO:0000313" key="4">
    <source>
        <dbReference type="Proteomes" id="UP000295985"/>
    </source>
</evidence>
<dbReference type="AlphaFoldDB" id="A0A2U1UFJ2"/>
<dbReference type="EMBL" id="CP034036">
    <property type="protein sequence ID" value="QCR03228.1"/>
    <property type="molecule type" value="Genomic_DNA"/>
</dbReference>
<sequence length="381" mass="42263">MDSVTQALLGGAIQGSLLGRTQGRRALFYGAALATLPDLDVVIRYADPVSMMTYHRGFSHSIFVLTALAALLSWLIRQRWPAAPYSGGRLFLTLWLVLVTHPVLDAFTVYGTQLFWPIPSIPESWSAIFIIDPFYTLPLLAAVVFAAVKGVNARGVGVLCCALAFSTAYLAFGLGGRMLAEHRVQQAMSNQGITATKVLAVSMPFNTLLWRVIAKTPDGHYYESVSSWFDSQPPEWVRLPLNPDIARLLDGVPLHDRLRWFTNDWLRYDIIGDSLVVSDLRMGIAGNYSFRFKMAQCDADGHWTAVVPTTWPDGMADMGKLRPMIRRIFHQQPPLPLADWSDRYRETSAARACEVAASAANPPAEGRIRNLPGSLSKARYH</sequence>
<protein>
    <submittedName>
        <fullName evidence="2">Metal-dependent hydrolase</fullName>
    </submittedName>
</protein>
<dbReference type="PANTHER" id="PTHR40031">
    <property type="entry name" value="HYPOTHETICAL MEMBRANE SPANNING PROTEIN"/>
    <property type="match status" value="1"/>
</dbReference>
<organism evidence="2 4">
    <name type="scientific">Brenneria nigrifluens DSM 30175 = ATCC 13028</name>
    <dbReference type="NCBI Taxonomy" id="1121120"/>
    <lineage>
        <taxon>Bacteria</taxon>
        <taxon>Pseudomonadati</taxon>
        <taxon>Pseudomonadota</taxon>
        <taxon>Gammaproteobacteria</taxon>
        <taxon>Enterobacterales</taxon>
        <taxon>Pectobacteriaceae</taxon>
        <taxon>Brenneria</taxon>
    </lineage>
</organism>
<feature type="transmembrane region" description="Helical" evidence="1">
    <location>
        <begin position="124"/>
        <end position="148"/>
    </location>
</feature>
<feature type="transmembrane region" description="Helical" evidence="1">
    <location>
        <begin position="155"/>
        <end position="180"/>
    </location>
</feature>
<reference evidence="2 4" key="1">
    <citation type="submission" date="2018-04" db="EMBL/GenBank/DDBJ databases">
        <title>Brenneria corticis sp.nov.</title>
        <authorList>
            <person name="Li Y."/>
        </authorList>
    </citation>
    <scope>NUCLEOTIDE SEQUENCE [LARGE SCALE GENOMIC DNA]</scope>
    <source>
        <strain evidence="2 4">LMG 2694</strain>
    </source>
</reference>
<name>A0A2U1UFJ2_9GAMM</name>
<dbReference type="RefSeq" id="WP_009111298.1">
    <property type="nucleotide sequence ID" value="NZ_CP034036.1"/>
</dbReference>
<evidence type="ECO:0000256" key="1">
    <source>
        <dbReference type="SAM" id="Phobius"/>
    </source>
</evidence>
<dbReference type="GO" id="GO:0016787">
    <property type="term" value="F:hydrolase activity"/>
    <property type="evidence" value="ECO:0007669"/>
    <property type="project" value="UniProtKB-KW"/>
</dbReference>
<evidence type="ECO:0000313" key="5">
    <source>
        <dbReference type="Proteomes" id="UP000303847"/>
    </source>
</evidence>
<dbReference type="OrthoDB" id="9781927at2"/>
<dbReference type="Proteomes" id="UP000295985">
    <property type="component" value="Unassembled WGS sequence"/>
</dbReference>
<keyword evidence="1" id="KW-0472">Membrane</keyword>